<evidence type="ECO:0000256" key="3">
    <source>
        <dbReference type="ARBA" id="ARBA00022629"/>
    </source>
</evidence>
<comment type="caution">
    <text evidence="4">The sequence shown here is derived from an EMBL/GenBank/DDBJ whole genome shotgun (WGS) entry which is preliminary data.</text>
</comment>
<dbReference type="Gene3D" id="3.30.420.40">
    <property type="match status" value="2"/>
</dbReference>
<keyword evidence="3" id="KW-0859">Xylose metabolism</keyword>
<dbReference type="InterPro" id="IPR036390">
    <property type="entry name" value="WH_DNA-bd_sf"/>
</dbReference>
<keyword evidence="3" id="KW-0119">Carbohydrate metabolism</keyword>
<dbReference type="InterPro" id="IPR043129">
    <property type="entry name" value="ATPase_NBD"/>
</dbReference>
<name>A0ABW4MRF4_9BACI</name>
<comment type="similarity">
    <text evidence="2">Belongs to the ROK (NagC/XylR) family.</text>
</comment>
<gene>
    <name evidence="4" type="ORF">ACFSFW_16315</name>
</gene>
<dbReference type="InterPro" id="IPR036388">
    <property type="entry name" value="WH-like_DNA-bd_sf"/>
</dbReference>
<dbReference type="PANTHER" id="PTHR18964:SF149">
    <property type="entry name" value="BIFUNCTIONAL UDP-N-ACETYLGLUCOSAMINE 2-EPIMERASE_N-ACETYLMANNOSAMINE KINASE"/>
    <property type="match status" value="1"/>
</dbReference>
<dbReference type="InterPro" id="IPR000600">
    <property type="entry name" value="ROK"/>
</dbReference>
<proteinExistence type="inferred from homology"/>
<protein>
    <submittedName>
        <fullName evidence="4">ROK family protein</fullName>
    </submittedName>
</protein>
<sequence length="373" mass="41218">MRTRGPGVLREQNQKKVLSLLRKYRQTSRKDLAKVMGVSKNTISLIVDQYVKDGIIKEVGVKDLKGAGRPKIVIELNQNAFKAIGIAVHHNGIKYTVTDFFLNPIASGFLEVEGKDKEKVIKLVQKIVDSLLLEHPEVVGVGIGIPGIVNADEGIVYHSTNLGWKNFKIYEELKDKIAVPIIVQNNVNMASLCSDGMGDESGSKSSFYIRIGDGIGGAFTSEGHIWNGDSWTLGEIGHISVDANGPLCGCGQHGCLEKLISRKAYQEWMGHMEATGMWGSVEVKEKQIEAQLKKYGMYLGTSLINIIHLLNPGRIVIDSPYNRNEAFQHSLMAYLEKNALKIPFSKTHIHFNEEPFSQSLGAATAVVLDFERD</sequence>
<dbReference type="Pfam" id="PF13412">
    <property type="entry name" value="HTH_24"/>
    <property type="match status" value="1"/>
</dbReference>
<reference evidence="5" key="1">
    <citation type="journal article" date="2019" name="Int. J. Syst. Evol. Microbiol.">
        <title>The Global Catalogue of Microorganisms (GCM) 10K type strain sequencing project: providing services to taxonomists for standard genome sequencing and annotation.</title>
        <authorList>
            <consortium name="The Broad Institute Genomics Platform"/>
            <consortium name="The Broad Institute Genome Sequencing Center for Infectious Disease"/>
            <person name="Wu L."/>
            <person name="Ma J."/>
        </authorList>
    </citation>
    <scope>NUCLEOTIDE SEQUENCE [LARGE SCALE GENOMIC DNA]</scope>
    <source>
        <strain evidence="5">CCUG 15531</strain>
    </source>
</reference>
<dbReference type="Pfam" id="PF00480">
    <property type="entry name" value="ROK"/>
    <property type="match status" value="1"/>
</dbReference>
<keyword evidence="5" id="KW-1185">Reference proteome</keyword>
<dbReference type="EMBL" id="JBHUEK010000025">
    <property type="protein sequence ID" value="MFD1780229.1"/>
    <property type="molecule type" value="Genomic_DNA"/>
</dbReference>
<dbReference type="InterPro" id="IPR049874">
    <property type="entry name" value="ROK_cs"/>
</dbReference>
<dbReference type="SUPFAM" id="SSF53067">
    <property type="entry name" value="Actin-like ATPase domain"/>
    <property type="match status" value="1"/>
</dbReference>
<evidence type="ECO:0000256" key="1">
    <source>
        <dbReference type="ARBA" id="ARBA00002486"/>
    </source>
</evidence>
<evidence type="ECO:0000313" key="5">
    <source>
        <dbReference type="Proteomes" id="UP001597227"/>
    </source>
</evidence>
<dbReference type="Gene3D" id="1.10.10.10">
    <property type="entry name" value="Winged helix-like DNA-binding domain superfamily/Winged helix DNA-binding domain"/>
    <property type="match status" value="1"/>
</dbReference>
<accession>A0ABW4MRF4</accession>
<dbReference type="Proteomes" id="UP001597227">
    <property type="component" value="Unassembled WGS sequence"/>
</dbReference>
<dbReference type="PANTHER" id="PTHR18964">
    <property type="entry name" value="ROK (REPRESSOR, ORF, KINASE) FAMILY"/>
    <property type="match status" value="1"/>
</dbReference>
<comment type="function">
    <text evidence="1">Transcriptional repressor of xylose-utilizing enzymes.</text>
</comment>
<evidence type="ECO:0000256" key="2">
    <source>
        <dbReference type="ARBA" id="ARBA00006479"/>
    </source>
</evidence>
<dbReference type="SUPFAM" id="SSF46785">
    <property type="entry name" value="Winged helix' DNA-binding domain"/>
    <property type="match status" value="1"/>
</dbReference>
<dbReference type="PROSITE" id="PS01125">
    <property type="entry name" value="ROK"/>
    <property type="match status" value="1"/>
</dbReference>
<evidence type="ECO:0000313" key="4">
    <source>
        <dbReference type="EMBL" id="MFD1780229.1"/>
    </source>
</evidence>
<organism evidence="4 5">
    <name type="scientific">Fredinandcohnia salidurans</name>
    <dbReference type="NCBI Taxonomy" id="2595041"/>
    <lineage>
        <taxon>Bacteria</taxon>
        <taxon>Bacillati</taxon>
        <taxon>Bacillota</taxon>
        <taxon>Bacilli</taxon>
        <taxon>Bacillales</taxon>
        <taxon>Bacillaceae</taxon>
        <taxon>Fredinandcohnia</taxon>
    </lineage>
</organism>
<dbReference type="RefSeq" id="WP_388039827.1">
    <property type="nucleotide sequence ID" value="NZ_JBHUEK010000025.1"/>
</dbReference>